<dbReference type="Proteomes" id="UP000823775">
    <property type="component" value="Unassembled WGS sequence"/>
</dbReference>
<name>A0ABS8V981_DATST</name>
<gene>
    <name evidence="1" type="ORF">HAX54_030637</name>
</gene>
<accession>A0ABS8V981</accession>
<proteinExistence type="predicted"/>
<sequence length="115" mass="12733">MDIRAVSFSSVVLRRVILDRISSKVARYSLKFGMLEWSRCPQLNRDERCGLKELRPHIRVAHAAHKDYDICRFGKLGSGEASGSGEGIWGGCVDLGKVLLEAGVSKDGKRSSVER</sequence>
<evidence type="ECO:0000313" key="1">
    <source>
        <dbReference type="EMBL" id="MCD9643294.1"/>
    </source>
</evidence>
<dbReference type="EMBL" id="JACEIK010003852">
    <property type="protein sequence ID" value="MCD9643294.1"/>
    <property type="molecule type" value="Genomic_DNA"/>
</dbReference>
<protein>
    <submittedName>
        <fullName evidence="1">Uncharacterized protein</fullName>
    </submittedName>
</protein>
<organism evidence="1 2">
    <name type="scientific">Datura stramonium</name>
    <name type="common">Jimsonweed</name>
    <name type="synonym">Common thornapple</name>
    <dbReference type="NCBI Taxonomy" id="4076"/>
    <lineage>
        <taxon>Eukaryota</taxon>
        <taxon>Viridiplantae</taxon>
        <taxon>Streptophyta</taxon>
        <taxon>Embryophyta</taxon>
        <taxon>Tracheophyta</taxon>
        <taxon>Spermatophyta</taxon>
        <taxon>Magnoliopsida</taxon>
        <taxon>eudicotyledons</taxon>
        <taxon>Gunneridae</taxon>
        <taxon>Pentapetalae</taxon>
        <taxon>asterids</taxon>
        <taxon>lamiids</taxon>
        <taxon>Solanales</taxon>
        <taxon>Solanaceae</taxon>
        <taxon>Solanoideae</taxon>
        <taxon>Datureae</taxon>
        <taxon>Datura</taxon>
    </lineage>
</organism>
<reference evidence="1 2" key="1">
    <citation type="journal article" date="2021" name="BMC Genomics">
        <title>Datura genome reveals duplications of psychoactive alkaloid biosynthetic genes and high mutation rate following tissue culture.</title>
        <authorList>
            <person name="Rajewski A."/>
            <person name="Carter-House D."/>
            <person name="Stajich J."/>
            <person name="Litt A."/>
        </authorList>
    </citation>
    <scope>NUCLEOTIDE SEQUENCE [LARGE SCALE GENOMIC DNA]</scope>
    <source>
        <strain evidence="1">AR-01</strain>
    </source>
</reference>
<evidence type="ECO:0000313" key="2">
    <source>
        <dbReference type="Proteomes" id="UP000823775"/>
    </source>
</evidence>
<keyword evidence="2" id="KW-1185">Reference proteome</keyword>
<comment type="caution">
    <text evidence="1">The sequence shown here is derived from an EMBL/GenBank/DDBJ whole genome shotgun (WGS) entry which is preliminary data.</text>
</comment>